<dbReference type="SUPFAM" id="SSF46689">
    <property type="entry name" value="Homeodomain-like"/>
    <property type="match status" value="1"/>
</dbReference>
<sequence>MSVEGRRRLIERCRTRPIAHVAAEMGISRQCASKWVNRHDKYGDAGLLDRPSVPHHQPTATPAQVVVRIEKMRRDHKWSARRIARELAGESVTVAVRTVSRHLAYLGLNRRRFIDPTGENNREPRRIHARWPGHMVHLDVKKVGVISDGGGWRVHGRGSEQAKQSMRGRRRGGRARYTYLHTAIDGFSRLAYTEALPDEQARTAIGFTHRARAFFTAHGIAHVHRIVTDNGSCYRARDFATVLRGARHQRITPYTPRHNGKVERYHRILAEEFLYAHTWTSEQHRSEALKVWNIHYNYHRPHTTAGNQPPVTRLHTGVTNVVTSYS</sequence>
<dbReference type="InterPro" id="IPR001584">
    <property type="entry name" value="Integrase_cat-core"/>
</dbReference>
<dbReference type="InterPro" id="IPR036397">
    <property type="entry name" value="RNaseH_sf"/>
</dbReference>
<evidence type="ECO:0000313" key="2">
    <source>
        <dbReference type="EMBL" id="MBB4910590.1"/>
    </source>
</evidence>
<dbReference type="InterPro" id="IPR009057">
    <property type="entry name" value="Homeodomain-like_sf"/>
</dbReference>
<dbReference type="NCBIfam" id="NF033577">
    <property type="entry name" value="transpos_IS481"/>
    <property type="match status" value="1"/>
</dbReference>
<feature type="domain" description="Integrase catalytic" evidence="1">
    <location>
        <begin position="128"/>
        <end position="317"/>
    </location>
</feature>
<dbReference type="Gene3D" id="3.30.420.10">
    <property type="entry name" value="Ribonuclease H-like superfamily/Ribonuclease H"/>
    <property type="match status" value="1"/>
</dbReference>
<dbReference type="SUPFAM" id="SSF53098">
    <property type="entry name" value="Ribonuclease H-like"/>
    <property type="match status" value="1"/>
</dbReference>
<dbReference type="GO" id="GO:0003676">
    <property type="term" value="F:nucleic acid binding"/>
    <property type="evidence" value="ECO:0007669"/>
    <property type="project" value="InterPro"/>
</dbReference>
<dbReference type="InterPro" id="IPR012337">
    <property type="entry name" value="RNaseH-like_sf"/>
</dbReference>
<organism evidence="2 3">
    <name type="scientific">Actinophytocola algeriensis</name>
    <dbReference type="NCBI Taxonomy" id="1768010"/>
    <lineage>
        <taxon>Bacteria</taxon>
        <taxon>Bacillati</taxon>
        <taxon>Actinomycetota</taxon>
        <taxon>Actinomycetes</taxon>
        <taxon>Pseudonocardiales</taxon>
        <taxon>Pseudonocardiaceae</taxon>
    </lineage>
</organism>
<accession>A0A7W7VI06</accession>
<dbReference type="Proteomes" id="UP000520767">
    <property type="component" value="Unassembled WGS sequence"/>
</dbReference>
<comment type="caution">
    <text evidence="2">The sequence shown here is derived from an EMBL/GenBank/DDBJ whole genome shotgun (WGS) entry which is preliminary data.</text>
</comment>
<evidence type="ECO:0000313" key="3">
    <source>
        <dbReference type="Proteomes" id="UP000520767"/>
    </source>
</evidence>
<reference evidence="2 3" key="1">
    <citation type="submission" date="2020-08" db="EMBL/GenBank/DDBJ databases">
        <title>Genomic Encyclopedia of Type Strains, Phase III (KMG-III): the genomes of soil and plant-associated and newly described type strains.</title>
        <authorList>
            <person name="Whitman W."/>
        </authorList>
    </citation>
    <scope>NUCLEOTIDE SEQUENCE [LARGE SCALE GENOMIC DNA]</scope>
    <source>
        <strain evidence="2 3">CECT 8960</strain>
    </source>
</reference>
<dbReference type="AlphaFoldDB" id="A0A7W7VI06"/>
<dbReference type="EMBL" id="JACHJQ010000007">
    <property type="protein sequence ID" value="MBB4910590.1"/>
    <property type="molecule type" value="Genomic_DNA"/>
</dbReference>
<dbReference type="PANTHER" id="PTHR35004">
    <property type="entry name" value="TRANSPOSASE RV3428C-RELATED"/>
    <property type="match status" value="1"/>
</dbReference>
<proteinExistence type="predicted"/>
<gene>
    <name evidence="2" type="ORF">FHR82_006848</name>
</gene>
<dbReference type="InterPro" id="IPR047656">
    <property type="entry name" value="IS481-like_transpos"/>
</dbReference>
<keyword evidence="3" id="KW-1185">Reference proteome</keyword>
<dbReference type="GO" id="GO:0015074">
    <property type="term" value="P:DNA integration"/>
    <property type="evidence" value="ECO:0007669"/>
    <property type="project" value="InterPro"/>
</dbReference>
<dbReference type="Pfam" id="PF13565">
    <property type="entry name" value="HTH_32"/>
    <property type="match status" value="1"/>
</dbReference>
<name>A0A7W7VI06_9PSEU</name>
<dbReference type="PANTHER" id="PTHR35004:SF7">
    <property type="entry name" value="INTEGRASE PROTEIN"/>
    <property type="match status" value="1"/>
</dbReference>
<dbReference type="PROSITE" id="PS50994">
    <property type="entry name" value="INTEGRASE"/>
    <property type="match status" value="1"/>
</dbReference>
<evidence type="ECO:0000259" key="1">
    <source>
        <dbReference type="PROSITE" id="PS50994"/>
    </source>
</evidence>
<protein>
    <submittedName>
        <fullName evidence="2">Transposase InsO family protein</fullName>
    </submittedName>
</protein>
<dbReference type="Pfam" id="PF13683">
    <property type="entry name" value="rve_3"/>
    <property type="match status" value="1"/>
</dbReference>